<protein>
    <submittedName>
        <fullName evidence="9">RNA polymerase sigma factor, sigma-70 family</fullName>
    </submittedName>
</protein>
<dbReference type="Pfam" id="PF04542">
    <property type="entry name" value="Sigma70_r2"/>
    <property type="match status" value="1"/>
</dbReference>
<feature type="domain" description="RNA polymerase sigma-70 region 2" evidence="7">
    <location>
        <begin position="36"/>
        <end position="101"/>
    </location>
</feature>
<name>H8G7E1_9PSEU</name>
<keyword evidence="3" id="KW-0731">Sigma factor</keyword>
<dbReference type="InterPro" id="IPR013249">
    <property type="entry name" value="RNA_pol_sigma70_r4_t2"/>
</dbReference>
<dbReference type="Gene3D" id="1.10.10.10">
    <property type="entry name" value="Winged helix-like DNA-binding domain superfamily/Winged helix DNA-binding domain"/>
    <property type="match status" value="1"/>
</dbReference>
<evidence type="ECO:0000313" key="9">
    <source>
        <dbReference type="EMBL" id="EHY89336.1"/>
    </source>
</evidence>
<evidence type="ECO:0000259" key="7">
    <source>
        <dbReference type="Pfam" id="PF04542"/>
    </source>
</evidence>
<keyword evidence="10" id="KW-1185">Reference proteome</keyword>
<dbReference type="PANTHER" id="PTHR43133:SF8">
    <property type="entry name" value="RNA POLYMERASE SIGMA FACTOR HI_1459-RELATED"/>
    <property type="match status" value="1"/>
</dbReference>
<keyword evidence="4" id="KW-0238">DNA-binding</keyword>
<evidence type="ECO:0000256" key="1">
    <source>
        <dbReference type="ARBA" id="ARBA00010641"/>
    </source>
</evidence>
<dbReference type="GO" id="GO:0003677">
    <property type="term" value="F:DNA binding"/>
    <property type="evidence" value="ECO:0007669"/>
    <property type="project" value="UniProtKB-KW"/>
</dbReference>
<keyword evidence="5" id="KW-0804">Transcription</keyword>
<organism evidence="9 10">
    <name type="scientific">Saccharomonospora azurea NA-128</name>
    <dbReference type="NCBI Taxonomy" id="882081"/>
    <lineage>
        <taxon>Bacteria</taxon>
        <taxon>Bacillati</taxon>
        <taxon>Actinomycetota</taxon>
        <taxon>Actinomycetes</taxon>
        <taxon>Pseudonocardiales</taxon>
        <taxon>Pseudonocardiaceae</taxon>
        <taxon>Saccharomonospora</taxon>
    </lineage>
</organism>
<dbReference type="InterPro" id="IPR039425">
    <property type="entry name" value="RNA_pol_sigma-70-like"/>
</dbReference>
<dbReference type="Gene3D" id="1.10.1740.10">
    <property type="match status" value="1"/>
</dbReference>
<feature type="region of interest" description="Disordered" evidence="6">
    <location>
        <begin position="1"/>
        <end position="21"/>
    </location>
</feature>
<dbReference type="GO" id="GO:0016987">
    <property type="term" value="F:sigma factor activity"/>
    <property type="evidence" value="ECO:0007669"/>
    <property type="project" value="UniProtKB-KW"/>
</dbReference>
<dbReference type="EMBL" id="CM001466">
    <property type="protein sequence ID" value="EHY89336.1"/>
    <property type="molecule type" value="Genomic_DNA"/>
</dbReference>
<evidence type="ECO:0000256" key="5">
    <source>
        <dbReference type="ARBA" id="ARBA00023163"/>
    </source>
</evidence>
<dbReference type="CDD" id="cd06171">
    <property type="entry name" value="Sigma70_r4"/>
    <property type="match status" value="1"/>
</dbReference>
<dbReference type="OrthoDB" id="5518337at2"/>
<dbReference type="Proteomes" id="UP000004705">
    <property type="component" value="Chromosome"/>
</dbReference>
<sequence length="207" mass="22801">MFVKAEAPEHRAHACDSGGSHPDLAAGDPEELFTQLFDTYAPALRSYFAGRVGVHLADDVVAETFLLALRKRATYDPSRGPVRAWLYGIATNVLRGYTRKELRGLRATARMSGHLAEEVRVSITDAIETQVVERVDAQRRAGRLAAKIARLSRTDRDILLLSAWTQLTSTEIGLALGMPASTVRSRLHRVRGALRAVLDLDEAGERQ</sequence>
<comment type="similarity">
    <text evidence="1">Belongs to the sigma-70 factor family. ECF subfamily.</text>
</comment>
<accession>H8G7E1</accession>
<feature type="compositionally biased region" description="Basic and acidic residues" evidence="6">
    <location>
        <begin position="1"/>
        <end position="14"/>
    </location>
</feature>
<dbReference type="AlphaFoldDB" id="H8G7E1"/>
<gene>
    <name evidence="9" type="ORF">SacazDRAFT_02431</name>
</gene>
<evidence type="ECO:0000256" key="3">
    <source>
        <dbReference type="ARBA" id="ARBA00023082"/>
    </source>
</evidence>
<dbReference type="InterPro" id="IPR013324">
    <property type="entry name" value="RNA_pol_sigma_r3/r4-like"/>
</dbReference>
<dbReference type="InterPro" id="IPR013325">
    <property type="entry name" value="RNA_pol_sigma_r2"/>
</dbReference>
<dbReference type="SUPFAM" id="SSF88659">
    <property type="entry name" value="Sigma3 and sigma4 domains of RNA polymerase sigma factors"/>
    <property type="match status" value="1"/>
</dbReference>
<dbReference type="PANTHER" id="PTHR43133">
    <property type="entry name" value="RNA POLYMERASE ECF-TYPE SIGMA FACTO"/>
    <property type="match status" value="1"/>
</dbReference>
<evidence type="ECO:0000256" key="2">
    <source>
        <dbReference type="ARBA" id="ARBA00023015"/>
    </source>
</evidence>
<dbReference type="InterPro" id="IPR007627">
    <property type="entry name" value="RNA_pol_sigma70_r2"/>
</dbReference>
<dbReference type="InterPro" id="IPR036388">
    <property type="entry name" value="WH-like_DNA-bd_sf"/>
</dbReference>
<dbReference type="InterPro" id="IPR014284">
    <property type="entry name" value="RNA_pol_sigma-70_dom"/>
</dbReference>
<evidence type="ECO:0000259" key="8">
    <source>
        <dbReference type="Pfam" id="PF08281"/>
    </source>
</evidence>
<keyword evidence="2" id="KW-0805">Transcription regulation</keyword>
<dbReference type="NCBIfam" id="TIGR02937">
    <property type="entry name" value="sigma70-ECF"/>
    <property type="match status" value="1"/>
</dbReference>
<evidence type="ECO:0000256" key="4">
    <source>
        <dbReference type="ARBA" id="ARBA00023125"/>
    </source>
</evidence>
<dbReference type="HOGENOM" id="CLU_047691_9_2_11"/>
<reference evidence="9 10" key="1">
    <citation type="journal article" date="2012" name="Stand. Genomic Sci.">
        <title>Genome sequence of the soil bacterium Saccharomonospora azurea type strain (NA-128(T)).</title>
        <authorList>
            <person name="Klenk H.P."/>
            <person name="Held B."/>
            <person name="Lucas S."/>
            <person name="Lapidus A."/>
            <person name="Copeland A."/>
            <person name="Hammon N."/>
            <person name="Pitluck S."/>
            <person name="Goodwin L.A."/>
            <person name="Han C."/>
            <person name="Tapia R."/>
            <person name="Brambilla E.M."/>
            <person name="Potter G."/>
            <person name="Land M."/>
            <person name="Ivanova N."/>
            <person name="Rohde M."/>
            <person name="Goker M."/>
            <person name="Detter J.C."/>
            <person name="Kyrpides N.C."/>
            <person name="Woyke T."/>
        </authorList>
    </citation>
    <scope>NUCLEOTIDE SEQUENCE [LARGE SCALE GENOMIC DNA]</scope>
    <source>
        <strain evidence="9 10">NA-128</strain>
    </source>
</reference>
<dbReference type="GO" id="GO:0006352">
    <property type="term" value="P:DNA-templated transcription initiation"/>
    <property type="evidence" value="ECO:0007669"/>
    <property type="project" value="InterPro"/>
</dbReference>
<feature type="domain" description="RNA polymerase sigma factor 70 region 4 type 2" evidence="8">
    <location>
        <begin position="143"/>
        <end position="194"/>
    </location>
</feature>
<dbReference type="RefSeq" id="WP_005441864.1">
    <property type="nucleotide sequence ID" value="NZ_CM001466.1"/>
</dbReference>
<evidence type="ECO:0000256" key="6">
    <source>
        <dbReference type="SAM" id="MobiDB-lite"/>
    </source>
</evidence>
<evidence type="ECO:0000313" key="10">
    <source>
        <dbReference type="Proteomes" id="UP000004705"/>
    </source>
</evidence>
<proteinExistence type="inferred from homology"/>
<dbReference type="SUPFAM" id="SSF88946">
    <property type="entry name" value="Sigma2 domain of RNA polymerase sigma factors"/>
    <property type="match status" value="1"/>
</dbReference>
<dbReference type="Pfam" id="PF08281">
    <property type="entry name" value="Sigma70_r4_2"/>
    <property type="match status" value="1"/>
</dbReference>